<dbReference type="InterPro" id="IPR001810">
    <property type="entry name" value="F-box_dom"/>
</dbReference>
<reference evidence="3" key="1">
    <citation type="journal article" date="2019" name="Science">
        <title>Mutation of a bHLH transcription factor allowed almond domestication.</title>
        <authorList>
            <person name="Sanchez-Perez R."/>
            <person name="Pavan S."/>
            <person name="Mazzeo R."/>
            <person name="Moldovan C."/>
            <person name="Aiese Cigliano R."/>
            <person name="Del Cueto J."/>
            <person name="Ricciardi F."/>
            <person name="Lotti C."/>
            <person name="Ricciardi L."/>
            <person name="Dicenta F."/>
            <person name="Lopez-Marques R.L."/>
            <person name="Lindberg Moller B."/>
        </authorList>
    </citation>
    <scope>NUCLEOTIDE SEQUENCE</scope>
</reference>
<feature type="non-terminal residue" evidence="3">
    <location>
        <position position="1"/>
    </location>
</feature>
<dbReference type="PROSITE" id="PS50181">
    <property type="entry name" value="FBOX"/>
    <property type="match status" value="1"/>
</dbReference>
<dbReference type="Pfam" id="PF22936">
    <property type="entry name" value="Pol_BBD"/>
    <property type="match status" value="1"/>
</dbReference>
<protein>
    <submittedName>
        <fullName evidence="3">F-box/RNI-like superfamily protein</fullName>
    </submittedName>
</protein>
<proteinExistence type="predicted"/>
<organism evidence="3">
    <name type="scientific">Prunus dulcis</name>
    <name type="common">Almond</name>
    <name type="synonym">Amygdalus dulcis</name>
    <dbReference type="NCBI Taxonomy" id="3755"/>
    <lineage>
        <taxon>Eukaryota</taxon>
        <taxon>Viridiplantae</taxon>
        <taxon>Streptophyta</taxon>
        <taxon>Embryophyta</taxon>
        <taxon>Tracheophyta</taxon>
        <taxon>Spermatophyta</taxon>
        <taxon>Magnoliopsida</taxon>
        <taxon>eudicotyledons</taxon>
        <taxon>Gunneridae</taxon>
        <taxon>Pentapetalae</taxon>
        <taxon>rosids</taxon>
        <taxon>fabids</taxon>
        <taxon>Rosales</taxon>
        <taxon>Rosaceae</taxon>
        <taxon>Amygdaloideae</taxon>
        <taxon>Amygdaleae</taxon>
        <taxon>Prunus</taxon>
    </lineage>
</organism>
<evidence type="ECO:0000313" key="3">
    <source>
        <dbReference type="EMBL" id="BBH04061.1"/>
    </source>
</evidence>
<dbReference type="InterPro" id="IPR054722">
    <property type="entry name" value="PolX-like_BBD"/>
</dbReference>
<dbReference type="InterPro" id="IPR053781">
    <property type="entry name" value="F-box_AtFBL13-like"/>
</dbReference>
<dbReference type="Pfam" id="PF14223">
    <property type="entry name" value="Retrotran_gag_2"/>
    <property type="match status" value="1"/>
</dbReference>
<dbReference type="SUPFAM" id="SSF81383">
    <property type="entry name" value="F-box domain"/>
    <property type="match status" value="1"/>
</dbReference>
<dbReference type="CDD" id="cd22160">
    <property type="entry name" value="F-box_AtFBL13-like"/>
    <property type="match status" value="1"/>
</dbReference>
<dbReference type="Pfam" id="PF00646">
    <property type="entry name" value="F-box"/>
    <property type="match status" value="1"/>
</dbReference>
<dbReference type="EMBL" id="AP019301">
    <property type="protein sequence ID" value="BBH04061.1"/>
    <property type="molecule type" value="Genomic_DNA"/>
</dbReference>
<evidence type="ECO:0000256" key="1">
    <source>
        <dbReference type="SAM" id="MobiDB-lite"/>
    </source>
</evidence>
<dbReference type="PANTHER" id="PTHR47592:SF27">
    <property type="entry name" value="OS08G0421700 PROTEIN"/>
    <property type="match status" value="1"/>
</dbReference>
<dbReference type="AlphaFoldDB" id="A0A4Y1RIA8"/>
<dbReference type="PANTHER" id="PTHR47592">
    <property type="entry name" value="PBF68 PROTEIN"/>
    <property type="match status" value="1"/>
</dbReference>
<sequence length="571" mass="64172">DQDNLWNLPNDILDQILSLLPLKEAVATSVLSRKWRYVWTSCLVLDFDFEKNMKPLTHCSRYQDQDSEDKECWRYVNWVDSVVKMHTGPTIEKFRHRDFGRKFCIIFLFWNPLKLVLSNVPLLLVVSISERDSILTDDYRGLIFNQLSGCLSQLHTLGLDLNGMKRSIGSQIRVGAMAADEGKMKIEKFDGADFGFWKMQIEDYLYQKKLYQPLSENKPEGMNDEDWTLLDRQALGVIRLTLSRNVAFNIAKEKTTAGLMAALSSMYEKPSASNKVHLMRRLFNLRMTEGASVAQHLNELNTVTTQLSSVGIEFDEEVRALILLSSLPESWNATVTAVSSSSGSNKLTFDDVRDLVLSEEIRRRESGESSTSSVLHTESRGRNSTRGNGRGRTTELEDRRVLECGKIGHYKNQCKSASKDHEAKAEANVTSTSGGDDALICSLESNEESWVLDSGASFHATSQKQFFERYVPGNLGKVYLGNDQPCAIIGKGVVKIKLNGSVWELKDVRHIPDLRKNLISVGQLASEGYTTIFHGDDWKISKGAMMVARGKKNGTLFMTAGGLFNCNCSRK</sequence>
<name>A0A4Y1RIA8_PRUDU</name>
<gene>
    <name evidence="3" type="ORF">Prudu_015103</name>
</gene>
<evidence type="ECO:0000259" key="2">
    <source>
        <dbReference type="PROSITE" id="PS50181"/>
    </source>
</evidence>
<feature type="domain" description="F-box" evidence="2">
    <location>
        <begin position="2"/>
        <end position="52"/>
    </location>
</feature>
<feature type="region of interest" description="Disordered" evidence="1">
    <location>
        <begin position="362"/>
        <end position="395"/>
    </location>
</feature>
<dbReference type="SMART" id="SM00256">
    <property type="entry name" value="FBOX"/>
    <property type="match status" value="1"/>
</dbReference>
<dbReference type="InterPro" id="IPR036047">
    <property type="entry name" value="F-box-like_dom_sf"/>
</dbReference>
<accession>A0A4Y1RIA8</accession>